<dbReference type="EMBL" id="HBED01040515">
    <property type="protein sequence ID" value="CAD8321964.1"/>
    <property type="molecule type" value="Transcribed_RNA"/>
</dbReference>
<evidence type="ECO:0000256" key="1">
    <source>
        <dbReference type="SAM" id="Phobius"/>
    </source>
</evidence>
<organism evidence="3">
    <name type="scientific">Pseudictyota dubia</name>
    <dbReference type="NCBI Taxonomy" id="2749911"/>
    <lineage>
        <taxon>Eukaryota</taxon>
        <taxon>Sar</taxon>
        <taxon>Stramenopiles</taxon>
        <taxon>Ochrophyta</taxon>
        <taxon>Bacillariophyta</taxon>
        <taxon>Mediophyceae</taxon>
        <taxon>Biddulphiophycidae</taxon>
        <taxon>Eupodiscales</taxon>
        <taxon>Odontellaceae</taxon>
        <taxon>Pseudictyota</taxon>
    </lineage>
</organism>
<keyword evidence="2" id="KW-0732">Signal</keyword>
<gene>
    <name evidence="3" type="ORF">TDUB1175_LOCUS20380</name>
</gene>
<feature type="signal peptide" evidence="2">
    <location>
        <begin position="1"/>
        <end position="17"/>
    </location>
</feature>
<feature type="transmembrane region" description="Helical" evidence="1">
    <location>
        <begin position="170"/>
        <end position="191"/>
    </location>
</feature>
<keyword evidence="1" id="KW-0472">Membrane</keyword>
<accession>A0A7R9ZF19</accession>
<name>A0A7R9ZF19_9STRA</name>
<sequence length="209" mass="21706">MVESALSLTALFLSTSALILHVSSLASKEWVGDTLDSASGKEEIMCALSGCCIRTRVADANSGCFSGAASANTLFANGEVEDGDIQAAILFSILAVCIGTLAWGFSLRCTLSDRTDGYFSAAVSSALQALLIIIAIGVFASSDIKDDVEEYTEEPANFSSAGRFSVEYQWGFWVGIASIIAAAFAAVFYAVSGFLARNAGGAKTTESAV</sequence>
<reference evidence="3" key="1">
    <citation type="submission" date="2021-01" db="EMBL/GenBank/DDBJ databases">
        <authorList>
            <person name="Corre E."/>
            <person name="Pelletier E."/>
            <person name="Niang G."/>
            <person name="Scheremetjew M."/>
            <person name="Finn R."/>
            <person name="Kale V."/>
            <person name="Holt S."/>
            <person name="Cochrane G."/>
            <person name="Meng A."/>
            <person name="Brown T."/>
            <person name="Cohen L."/>
        </authorList>
    </citation>
    <scope>NUCLEOTIDE SEQUENCE</scope>
    <source>
        <strain evidence="3">CCMP147</strain>
    </source>
</reference>
<protein>
    <submittedName>
        <fullName evidence="3">Uncharacterized protein</fullName>
    </submittedName>
</protein>
<feature type="transmembrane region" description="Helical" evidence="1">
    <location>
        <begin position="117"/>
        <end position="140"/>
    </location>
</feature>
<dbReference type="Gene3D" id="1.20.140.150">
    <property type="match status" value="1"/>
</dbReference>
<dbReference type="AlphaFoldDB" id="A0A7R9ZF19"/>
<proteinExistence type="predicted"/>
<feature type="transmembrane region" description="Helical" evidence="1">
    <location>
        <begin position="85"/>
        <end position="105"/>
    </location>
</feature>
<feature type="chain" id="PRO_5030809574" evidence="2">
    <location>
        <begin position="18"/>
        <end position="209"/>
    </location>
</feature>
<keyword evidence="1" id="KW-0812">Transmembrane</keyword>
<evidence type="ECO:0000256" key="2">
    <source>
        <dbReference type="SAM" id="SignalP"/>
    </source>
</evidence>
<evidence type="ECO:0000313" key="3">
    <source>
        <dbReference type="EMBL" id="CAD8321964.1"/>
    </source>
</evidence>
<keyword evidence="1" id="KW-1133">Transmembrane helix</keyword>